<feature type="region of interest" description="Disordered" evidence="1">
    <location>
        <begin position="203"/>
        <end position="231"/>
    </location>
</feature>
<evidence type="ECO:0000256" key="1">
    <source>
        <dbReference type="SAM" id="MobiDB-lite"/>
    </source>
</evidence>
<accession>A0A0C3AWQ4</accession>
<feature type="compositionally biased region" description="Polar residues" evidence="1">
    <location>
        <begin position="306"/>
        <end position="315"/>
    </location>
</feature>
<name>A0A0C3AWQ4_9AGAM</name>
<organism evidence="2 3">
    <name type="scientific">Scleroderma citrinum Foug A</name>
    <dbReference type="NCBI Taxonomy" id="1036808"/>
    <lineage>
        <taxon>Eukaryota</taxon>
        <taxon>Fungi</taxon>
        <taxon>Dikarya</taxon>
        <taxon>Basidiomycota</taxon>
        <taxon>Agaricomycotina</taxon>
        <taxon>Agaricomycetes</taxon>
        <taxon>Agaricomycetidae</taxon>
        <taxon>Boletales</taxon>
        <taxon>Sclerodermatineae</taxon>
        <taxon>Sclerodermataceae</taxon>
        <taxon>Scleroderma</taxon>
    </lineage>
</organism>
<dbReference type="EMBL" id="KN822006">
    <property type="protein sequence ID" value="KIM69412.1"/>
    <property type="molecule type" value="Genomic_DNA"/>
</dbReference>
<dbReference type="Proteomes" id="UP000053989">
    <property type="component" value="Unassembled WGS sequence"/>
</dbReference>
<proteinExistence type="predicted"/>
<feature type="region of interest" description="Disordered" evidence="1">
    <location>
        <begin position="620"/>
        <end position="647"/>
    </location>
</feature>
<dbReference type="InParanoid" id="A0A0C3AWQ4"/>
<reference evidence="2 3" key="1">
    <citation type="submission" date="2014-04" db="EMBL/GenBank/DDBJ databases">
        <authorList>
            <consortium name="DOE Joint Genome Institute"/>
            <person name="Kuo A."/>
            <person name="Kohler A."/>
            <person name="Nagy L.G."/>
            <person name="Floudas D."/>
            <person name="Copeland A."/>
            <person name="Barry K.W."/>
            <person name="Cichocki N."/>
            <person name="Veneault-Fourrey C."/>
            <person name="LaButti K."/>
            <person name="Lindquist E.A."/>
            <person name="Lipzen A."/>
            <person name="Lundell T."/>
            <person name="Morin E."/>
            <person name="Murat C."/>
            <person name="Sun H."/>
            <person name="Tunlid A."/>
            <person name="Henrissat B."/>
            <person name="Grigoriev I.V."/>
            <person name="Hibbett D.S."/>
            <person name="Martin F."/>
            <person name="Nordberg H.P."/>
            <person name="Cantor M.N."/>
            <person name="Hua S.X."/>
        </authorList>
    </citation>
    <scope>NUCLEOTIDE SEQUENCE [LARGE SCALE GENOMIC DNA]</scope>
    <source>
        <strain evidence="2 3">Foug A</strain>
    </source>
</reference>
<feature type="compositionally biased region" description="Polar residues" evidence="1">
    <location>
        <begin position="361"/>
        <end position="373"/>
    </location>
</feature>
<feature type="region of interest" description="Disordered" evidence="1">
    <location>
        <begin position="253"/>
        <end position="344"/>
    </location>
</feature>
<dbReference type="STRING" id="1036808.A0A0C3AWQ4"/>
<dbReference type="OrthoDB" id="2685297at2759"/>
<feature type="compositionally biased region" description="Low complexity" evidence="1">
    <location>
        <begin position="30"/>
        <end position="56"/>
    </location>
</feature>
<feature type="compositionally biased region" description="Polar residues" evidence="1">
    <location>
        <begin position="57"/>
        <end position="69"/>
    </location>
</feature>
<protein>
    <submittedName>
        <fullName evidence="2">Uncharacterized protein</fullName>
    </submittedName>
</protein>
<keyword evidence="3" id="KW-1185">Reference proteome</keyword>
<gene>
    <name evidence="2" type="ORF">SCLCIDRAFT_12928</name>
</gene>
<feature type="region of interest" description="Disordered" evidence="1">
    <location>
        <begin position="1"/>
        <end position="72"/>
    </location>
</feature>
<evidence type="ECO:0000313" key="3">
    <source>
        <dbReference type="Proteomes" id="UP000053989"/>
    </source>
</evidence>
<feature type="compositionally biased region" description="Low complexity" evidence="1">
    <location>
        <begin position="211"/>
        <end position="231"/>
    </location>
</feature>
<feature type="region of interest" description="Disordered" evidence="1">
    <location>
        <begin position="361"/>
        <end position="380"/>
    </location>
</feature>
<dbReference type="HOGENOM" id="CLU_008275_1_0_1"/>
<evidence type="ECO:0000313" key="2">
    <source>
        <dbReference type="EMBL" id="KIM69412.1"/>
    </source>
</evidence>
<reference evidence="3" key="2">
    <citation type="submission" date="2015-01" db="EMBL/GenBank/DDBJ databases">
        <title>Evolutionary Origins and Diversification of the Mycorrhizal Mutualists.</title>
        <authorList>
            <consortium name="DOE Joint Genome Institute"/>
            <consortium name="Mycorrhizal Genomics Consortium"/>
            <person name="Kohler A."/>
            <person name="Kuo A."/>
            <person name="Nagy L.G."/>
            <person name="Floudas D."/>
            <person name="Copeland A."/>
            <person name="Barry K.W."/>
            <person name="Cichocki N."/>
            <person name="Veneault-Fourrey C."/>
            <person name="LaButti K."/>
            <person name="Lindquist E.A."/>
            <person name="Lipzen A."/>
            <person name="Lundell T."/>
            <person name="Morin E."/>
            <person name="Murat C."/>
            <person name="Riley R."/>
            <person name="Ohm R."/>
            <person name="Sun H."/>
            <person name="Tunlid A."/>
            <person name="Henrissat B."/>
            <person name="Grigoriev I.V."/>
            <person name="Hibbett D.S."/>
            <person name="Martin F."/>
        </authorList>
    </citation>
    <scope>NUCLEOTIDE SEQUENCE [LARGE SCALE GENOMIC DNA]</scope>
    <source>
        <strain evidence="3">Foug A</strain>
    </source>
</reference>
<dbReference type="AlphaFoldDB" id="A0A0C3AWQ4"/>
<sequence length="674" mass="71273">MAHWKTPHSAPPTPHKHSDKPLPAPPPSPTASFSHSASSRALRSRSSSMRISRLPSFTSTLSSDQTQPQDIFAPPLPVSVVVHNESHQDLVLRRDNPYPDGYPLAKKDIYPHHDQDVRLLQPQDDKESAFPSPTLSNFSCTYSRDTCITTPCGSFPTSPASATFTPPCLAENLVLPSSPEADRTFLSETASVSVEGDGISCPLSPSHTALPSSRSVSVSRASPASSFPSSRLRTALAGVHSESRWSIATTASLTPSAAEPVKSGSLLSPRTPSRGKKPQSRNKDVKTPKQRRFINLFSRFSPGRNDASTATTASVGSVGDNGAVDESNGNDTLEMAKPSKNLNKKSSLASLRMSFSISRPSFSGTRPALSSPTEEIPPLPMSPTRPSMGAGEPPSSAVIEPMSTVAKSSIPRVPSRANLLEAALPPIPGSASTMMTFRNPSQVSLAYSSSPAASSSKVSLLPSPTASAFPSNRSTMIQHNNGSASRVSLLPPVSKRVSFQSNVGVTFGLGIEQPESVHPLDPSASPGRTKSIFRLTSKPKAPKSWASGVSVPVHAAQTKRSALGSQLPSSISADSDIGTMDFTPPAKLASVLAGEMPTPPRQPNASKIGVPQMLASPPPKSKLPIAPSRTAPLKSRCPSTPSMGMRDQDLRKMLPTPSLQRTTKLSTVRGLWRS</sequence>